<keyword evidence="4 6" id="KW-1133">Transmembrane helix</keyword>
<keyword evidence="3 6" id="KW-0812">Transmembrane</keyword>
<dbReference type="KEGG" id="pbas:SMSP2_00461"/>
<keyword evidence="5 6" id="KW-0472">Membrane</keyword>
<protein>
    <submittedName>
        <fullName evidence="7">Pullulanase secretion protein PulG</fullName>
    </submittedName>
</protein>
<dbReference type="SUPFAM" id="SSF54523">
    <property type="entry name" value="Pili subunits"/>
    <property type="match status" value="1"/>
</dbReference>
<dbReference type="InterPro" id="IPR012902">
    <property type="entry name" value="N_methyl_site"/>
</dbReference>
<dbReference type="RefSeq" id="WP_146682410.1">
    <property type="nucleotide sequence ID" value="NZ_CP019646.1"/>
</dbReference>
<keyword evidence="8" id="KW-1185">Reference proteome</keyword>
<evidence type="ECO:0000256" key="5">
    <source>
        <dbReference type="ARBA" id="ARBA00023136"/>
    </source>
</evidence>
<dbReference type="Gene3D" id="3.30.700.10">
    <property type="entry name" value="Glycoprotein, Type 4 Pilin"/>
    <property type="match status" value="1"/>
</dbReference>
<comment type="subcellular location">
    <subcellularLocation>
        <location evidence="1">Membrane</location>
        <topology evidence="1">Single-pass membrane protein</topology>
    </subcellularLocation>
</comment>
<dbReference type="GO" id="GO:0015627">
    <property type="term" value="C:type II protein secretion system complex"/>
    <property type="evidence" value="ECO:0007669"/>
    <property type="project" value="InterPro"/>
</dbReference>
<dbReference type="EMBL" id="CP019646">
    <property type="protein sequence ID" value="AQQ70120.1"/>
    <property type="molecule type" value="Genomic_DNA"/>
</dbReference>
<accession>A0A1Q2MBT4</accession>
<feature type="transmembrane region" description="Helical" evidence="6">
    <location>
        <begin position="12"/>
        <end position="35"/>
    </location>
</feature>
<evidence type="ECO:0000313" key="8">
    <source>
        <dbReference type="Proteomes" id="UP000188181"/>
    </source>
</evidence>
<reference evidence="8" key="1">
    <citation type="submission" date="2017-02" db="EMBL/GenBank/DDBJ databases">
        <title>Comparative genomics and description of representatives of a novel lineage of planctomycetes thriving in anoxic sediments.</title>
        <authorList>
            <person name="Spring S."/>
            <person name="Bunk B."/>
            <person name="Sproer C."/>
        </authorList>
    </citation>
    <scope>NUCLEOTIDE SEQUENCE [LARGE SCALE GENOMIC DNA]</scope>
    <source>
        <strain evidence="8">SM-Chi-D1</strain>
    </source>
</reference>
<dbReference type="Pfam" id="PF07963">
    <property type="entry name" value="N_methyl"/>
    <property type="match status" value="1"/>
</dbReference>
<dbReference type="PRINTS" id="PR00813">
    <property type="entry name" value="BCTERIALGSPG"/>
</dbReference>
<dbReference type="OrthoDB" id="277204at2"/>
<dbReference type="Proteomes" id="UP000188181">
    <property type="component" value="Chromosome"/>
</dbReference>
<dbReference type="InterPro" id="IPR000983">
    <property type="entry name" value="Bac_GSPG_pilin"/>
</dbReference>
<dbReference type="InterPro" id="IPR018247">
    <property type="entry name" value="EF_Hand_1_Ca_BS"/>
</dbReference>
<dbReference type="NCBIfam" id="TIGR02532">
    <property type="entry name" value="IV_pilin_GFxxxE"/>
    <property type="match status" value="1"/>
</dbReference>
<organism evidence="7 8">
    <name type="scientific">Limihaloglobus sulfuriphilus</name>
    <dbReference type="NCBI Taxonomy" id="1851148"/>
    <lineage>
        <taxon>Bacteria</taxon>
        <taxon>Pseudomonadati</taxon>
        <taxon>Planctomycetota</taxon>
        <taxon>Phycisphaerae</taxon>
        <taxon>Sedimentisphaerales</taxon>
        <taxon>Sedimentisphaeraceae</taxon>
        <taxon>Limihaloglobus</taxon>
    </lineage>
</organism>
<name>A0A1Q2MBT4_9BACT</name>
<dbReference type="STRING" id="1851148.SMSP2_00461"/>
<evidence type="ECO:0000256" key="6">
    <source>
        <dbReference type="SAM" id="Phobius"/>
    </source>
</evidence>
<keyword evidence="2" id="KW-0488">Methylation</keyword>
<dbReference type="PROSITE" id="PS00018">
    <property type="entry name" value="EF_HAND_1"/>
    <property type="match status" value="1"/>
</dbReference>
<sequence length="325" mass="36531">MKRYVKYRNNGFTLVEIMTAVVIIAILVGVLIPALSGARQLAREIRQKSQFTAIGTGLEMFRNDFGQYPDSYPFDVNGDEYTGAQILAEAMVGHDTLGVSKYTRFRLDGRGDVDGDGVVGSNEYLYFAPDEDPNQNEIAERLAERKGPYVEPDKLGIYTVEDLYGNTRRPLGDETVLITDTFMKKNIHISEAVQDRTGEYKTAKAGMPVLYFRADTTKILQNQFQRGDFTQRESIYCYEDNESVLIADIPWSISQDESDNYWSSADTYDLAGTAAATKFNTFIVNDKMSTSARDVPYNPNSYILMSAGPDGLFGTEDDMFNFDKE</sequence>
<dbReference type="PANTHER" id="PTHR30093">
    <property type="entry name" value="GENERAL SECRETION PATHWAY PROTEIN G"/>
    <property type="match status" value="1"/>
</dbReference>
<evidence type="ECO:0000256" key="4">
    <source>
        <dbReference type="ARBA" id="ARBA00022989"/>
    </source>
</evidence>
<evidence type="ECO:0000256" key="2">
    <source>
        <dbReference type="ARBA" id="ARBA00022481"/>
    </source>
</evidence>
<evidence type="ECO:0000313" key="7">
    <source>
        <dbReference type="EMBL" id="AQQ70120.1"/>
    </source>
</evidence>
<gene>
    <name evidence="7" type="primary">pulG</name>
    <name evidence="7" type="ORF">SMSP2_00461</name>
</gene>
<dbReference type="GO" id="GO:0015628">
    <property type="term" value="P:protein secretion by the type II secretion system"/>
    <property type="evidence" value="ECO:0007669"/>
    <property type="project" value="InterPro"/>
</dbReference>
<dbReference type="InterPro" id="IPR045584">
    <property type="entry name" value="Pilin-like"/>
</dbReference>
<evidence type="ECO:0000256" key="1">
    <source>
        <dbReference type="ARBA" id="ARBA00004167"/>
    </source>
</evidence>
<dbReference type="PANTHER" id="PTHR30093:SF44">
    <property type="entry name" value="TYPE II SECRETION SYSTEM CORE PROTEIN G"/>
    <property type="match status" value="1"/>
</dbReference>
<dbReference type="AlphaFoldDB" id="A0A1Q2MBT4"/>
<evidence type="ECO:0000256" key="3">
    <source>
        <dbReference type="ARBA" id="ARBA00022692"/>
    </source>
</evidence>
<dbReference type="GO" id="GO:0016020">
    <property type="term" value="C:membrane"/>
    <property type="evidence" value="ECO:0007669"/>
    <property type="project" value="UniProtKB-SubCell"/>
</dbReference>
<proteinExistence type="predicted"/>